<dbReference type="AlphaFoldDB" id="A0A1H6FHA1"/>
<organism evidence="2 3">
    <name type="scientific">Candidatus Venteria ishoeyi</name>
    <dbReference type="NCBI Taxonomy" id="1899563"/>
    <lineage>
        <taxon>Bacteria</taxon>
        <taxon>Pseudomonadati</taxon>
        <taxon>Pseudomonadota</taxon>
        <taxon>Gammaproteobacteria</taxon>
        <taxon>Thiotrichales</taxon>
        <taxon>Thiotrichaceae</taxon>
        <taxon>Venteria</taxon>
    </lineage>
</organism>
<sequence length="238" mass="26956">MENQFPTYNCPSCGGPLALHFRYTKLMTCPHCGSGLFLDDKVVQLRGIQSVMADYPSLLQLYQNFTYRDWKFTPVGHVRFEYAHGYWDEWWVISSNSGEEGKWVSVDEGDIAIEVPVSIHSLSLPAQLLSAPLDFSLDSAQPKQSTETIKIAQAESLQQLSVGDEISLNNRTLLVTERGTANCIGLQGELPELFNLGDHYDYLHLQGEKGYFMTLEIEKKTLYAYEGRWVDSFEVKAL</sequence>
<gene>
    <name evidence="2" type="ORF">MBHS_04631</name>
</gene>
<accession>A0A1H6FHA1</accession>
<keyword evidence="3" id="KW-1185">Reference proteome</keyword>
<dbReference type="RefSeq" id="WP_103922255.1">
    <property type="nucleotide sequence ID" value="NZ_FMSV02000556.1"/>
</dbReference>
<evidence type="ECO:0000313" key="2">
    <source>
        <dbReference type="EMBL" id="SEH08739.1"/>
    </source>
</evidence>
<proteinExistence type="predicted"/>
<dbReference type="Gene3D" id="2.20.28.30">
    <property type="entry name" value="RNA polymerase ii, chain L"/>
    <property type="match status" value="1"/>
</dbReference>
<name>A0A1H6FHA1_9GAMM</name>
<evidence type="ECO:0000259" key="1">
    <source>
        <dbReference type="Pfam" id="PF13785"/>
    </source>
</evidence>
<dbReference type="EMBL" id="FMSV02000556">
    <property type="protein sequence ID" value="SEH08739.1"/>
    <property type="molecule type" value="Genomic_DNA"/>
</dbReference>
<dbReference type="Pfam" id="PF13785">
    <property type="entry name" value="DUF4178"/>
    <property type="match status" value="1"/>
</dbReference>
<protein>
    <recommendedName>
        <fullName evidence="1">DUF4178 domain-containing protein</fullName>
    </recommendedName>
</protein>
<evidence type="ECO:0000313" key="3">
    <source>
        <dbReference type="Proteomes" id="UP000236724"/>
    </source>
</evidence>
<dbReference type="InterPro" id="IPR025235">
    <property type="entry name" value="DUF4178"/>
</dbReference>
<reference evidence="2 3" key="1">
    <citation type="submission" date="2016-10" db="EMBL/GenBank/DDBJ databases">
        <authorList>
            <person name="de Groot N.N."/>
        </authorList>
    </citation>
    <scope>NUCLEOTIDE SEQUENCE [LARGE SCALE GENOMIC DNA]</scope>
    <source>
        <strain evidence="2">MBHS1</strain>
    </source>
</reference>
<feature type="domain" description="DUF4178" evidence="1">
    <location>
        <begin position="67"/>
        <end position="231"/>
    </location>
</feature>
<dbReference type="Proteomes" id="UP000236724">
    <property type="component" value="Unassembled WGS sequence"/>
</dbReference>
<dbReference type="OrthoDB" id="228033at2"/>